<dbReference type="InterPro" id="IPR005184">
    <property type="entry name" value="DUF306_Meta_HslJ"/>
</dbReference>
<dbReference type="Proteomes" id="UP000463138">
    <property type="component" value="Unassembled WGS sequence"/>
</dbReference>
<organism evidence="4 5">
    <name type="scientific">Halopseudomonas laoshanensis</name>
    <dbReference type="NCBI Taxonomy" id="2268758"/>
    <lineage>
        <taxon>Bacteria</taxon>
        <taxon>Pseudomonadati</taxon>
        <taxon>Pseudomonadota</taxon>
        <taxon>Gammaproteobacteria</taxon>
        <taxon>Pseudomonadales</taxon>
        <taxon>Pseudomonadaceae</taxon>
        <taxon>Halopseudomonas</taxon>
    </lineage>
</organism>
<dbReference type="InterPro" id="IPR038670">
    <property type="entry name" value="HslJ-like_sf"/>
</dbReference>
<dbReference type="InterPro" id="IPR053147">
    <property type="entry name" value="Hsp_HslJ-like"/>
</dbReference>
<evidence type="ECO:0000256" key="1">
    <source>
        <dbReference type="SAM" id="SignalP"/>
    </source>
</evidence>
<sequence>MLLTKPAAVTCALITTLALSGCASLKGDSDAAPASADELLPAYYWTLEEAEDQHGNRNQDLFGGDAEPLQLRFDNNMINVSGACNRLSGSYSIKGDDLVAGNLMQTMMACEQPLMLREGSIKTYLETPLEMALEAHPHSPRLTLSSDEAGKLILQGKATPQTRYGSEGETLFMEVQAQTVACPHPLIPDYQCMRVRELTYDAQGLKTSDSEWTLLYQGIEGFEHQPGTRNILRLQRFVVANPRADEPGIAYVLDTVIESVRVME</sequence>
<dbReference type="AlphaFoldDB" id="A0A7V7GWK2"/>
<feature type="signal peptide" evidence="1">
    <location>
        <begin position="1"/>
        <end position="20"/>
    </location>
</feature>
<dbReference type="Pfam" id="PF03724">
    <property type="entry name" value="META"/>
    <property type="match status" value="1"/>
</dbReference>
<dbReference type="PANTHER" id="PTHR35535">
    <property type="entry name" value="HEAT SHOCK PROTEIN HSLJ"/>
    <property type="match status" value="1"/>
</dbReference>
<dbReference type="Gene3D" id="2.40.128.270">
    <property type="match status" value="1"/>
</dbReference>
<feature type="domain" description="DUF4377" evidence="3">
    <location>
        <begin position="174"/>
        <end position="258"/>
    </location>
</feature>
<dbReference type="OrthoDB" id="7871744at2"/>
<evidence type="ECO:0000259" key="3">
    <source>
        <dbReference type="Pfam" id="PF14302"/>
    </source>
</evidence>
<evidence type="ECO:0000313" key="4">
    <source>
        <dbReference type="EMBL" id="KAA0696533.1"/>
    </source>
</evidence>
<accession>A0A7V7GWK2</accession>
<name>A0A7V7GWK2_9GAMM</name>
<proteinExistence type="predicted"/>
<dbReference type="EMBL" id="QOVF01000001">
    <property type="protein sequence ID" value="KAA0696533.1"/>
    <property type="molecule type" value="Genomic_DNA"/>
</dbReference>
<dbReference type="RefSeq" id="WP_149331486.1">
    <property type="nucleotide sequence ID" value="NZ_QOVF01000001.1"/>
</dbReference>
<feature type="chain" id="PRO_5030960873" evidence="1">
    <location>
        <begin position="21"/>
        <end position="264"/>
    </location>
</feature>
<reference evidence="4 5" key="1">
    <citation type="submission" date="2018-07" db="EMBL/GenBank/DDBJ databases">
        <title>Pseudomonas laoshanensis sp. nov., isolated from soil.</title>
        <authorList>
            <person name="Sun J."/>
            <person name="Yu L."/>
            <person name="Wang M."/>
            <person name="Zhang C."/>
        </authorList>
    </citation>
    <scope>NUCLEOTIDE SEQUENCE [LARGE SCALE GENOMIC DNA]</scope>
    <source>
        <strain evidence="4 5">Y22</strain>
    </source>
</reference>
<evidence type="ECO:0000313" key="5">
    <source>
        <dbReference type="Proteomes" id="UP000463138"/>
    </source>
</evidence>
<evidence type="ECO:0000259" key="2">
    <source>
        <dbReference type="Pfam" id="PF03724"/>
    </source>
</evidence>
<protein>
    <submittedName>
        <fullName evidence="4">DUF4377 domain-containing protein</fullName>
    </submittedName>
</protein>
<keyword evidence="5" id="KW-1185">Reference proteome</keyword>
<keyword evidence="1" id="KW-0732">Signal</keyword>
<dbReference type="PANTHER" id="PTHR35535:SF2">
    <property type="entry name" value="DUF306 DOMAIN-CONTAINING PROTEIN"/>
    <property type="match status" value="1"/>
</dbReference>
<comment type="caution">
    <text evidence="4">The sequence shown here is derived from an EMBL/GenBank/DDBJ whole genome shotgun (WGS) entry which is preliminary data.</text>
</comment>
<feature type="domain" description="DUF306" evidence="2">
    <location>
        <begin position="42"/>
        <end position="150"/>
    </location>
</feature>
<gene>
    <name evidence="4" type="ORF">DT594_04145</name>
</gene>
<dbReference type="PROSITE" id="PS51257">
    <property type="entry name" value="PROKAR_LIPOPROTEIN"/>
    <property type="match status" value="1"/>
</dbReference>
<dbReference type="InterPro" id="IPR025485">
    <property type="entry name" value="DUF4377"/>
</dbReference>
<dbReference type="Pfam" id="PF14302">
    <property type="entry name" value="DUF4377"/>
    <property type="match status" value="1"/>
</dbReference>